<dbReference type="SUPFAM" id="SSF53955">
    <property type="entry name" value="Lysozyme-like"/>
    <property type="match status" value="1"/>
</dbReference>
<evidence type="ECO:0000259" key="3">
    <source>
        <dbReference type="SMART" id="SM00047"/>
    </source>
</evidence>
<keyword evidence="1" id="KW-0378">Hydrolase</keyword>
<feature type="region of interest" description="Disordered" evidence="2">
    <location>
        <begin position="417"/>
        <end position="475"/>
    </location>
</feature>
<evidence type="ECO:0000313" key="5">
    <source>
        <dbReference type="Proteomes" id="UP000283872"/>
    </source>
</evidence>
<dbReference type="InterPro" id="IPR051056">
    <property type="entry name" value="Glycosyl_Hydrolase_73"/>
</dbReference>
<dbReference type="InterPro" id="IPR016047">
    <property type="entry name" value="M23ase_b-sheet_dom"/>
</dbReference>
<sequence length="475" mass="52263">MALDKQPFYNQYAQVAIEQQKRYGIPASITLAQMGLESGFGTSTPARRSNNFFGVKVGSSWTGAYDYYSDDRPNEKFRRYNNVMESIEDHSKVLMKSRYSHCQNYSPTDYVSWANGIKAGGYATDPDYASKLISEINKYGLGKYDQIGIQQAQSQGLVTGYARGQSSTTSVITLTPLQGNWGLPIDLSVVKLSSEFGVQRPGHKHGGLDLSTQGKNYPVYATEDNGKVVTVGKQDKGAGNYVVIEYDRQDGTKIQTTYMHLNQIGVKPGDIVNARHQIGVSGNTGRSSGPHLHFETKYLNANGNWEKFDPKLYLAEMEVRSNQATALDKNGNDALAAYRSQMQFAGGKAPSYQQQASDPTQALLASITNSNDPTKWLSLLMSNNGEDLSGRDPISSLIGSLFSAALTVAMQLRSSEEIQAEEEAESQLKQQSPDEENSNLVKMTRQDVEKAQATASMQFDAESPEQQQQQGQRLA</sequence>
<dbReference type="InterPro" id="IPR011055">
    <property type="entry name" value="Dup_hybrid_motif"/>
</dbReference>
<proteinExistence type="predicted"/>
<dbReference type="PANTHER" id="PTHR33308">
    <property type="entry name" value="PEPTIDOGLYCAN HYDROLASE FLGJ"/>
    <property type="match status" value="1"/>
</dbReference>
<feature type="domain" description="Mannosyl-glycoprotein endo-beta-N-acetylglucosamidase-like" evidence="3">
    <location>
        <begin position="1"/>
        <end position="145"/>
    </location>
</feature>
<evidence type="ECO:0000313" key="4">
    <source>
        <dbReference type="EMBL" id="RGS15217.1"/>
    </source>
</evidence>
<dbReference type="AlphaFoldDB" id="A0A3R6CPE4"/>
<dbReference type="SUPFAM" id="SSF51261">
    <property type="entry name" value="Duplicated hybrid motif"/>
    <property type="match status" value="1"/>
</dbReference>
<reference evidence="4 5" key="1">
    <citation type="submission" date="2018-08" db="EMBL/GenBank/DDBJ databases">
        <title>A genome reference for cultivated species of the human gut microbiota.</title>
        <authorList>
            <person name="Zou Y."/>
            <person name="Xue W."/>
            <person name="Luo G."/>
        </authorList>
    </citation>
    <scope>NUCLEOTIDE SEQUENCE [LARGE SCALE GENOMIC DNA]</scope>
    <source>
        <strain evidence="4 5">AF24-12</strain>
    </source>
</reference>
<dbReference type="Pfam" id="PF01832">
    <property type="entry name" value="Glucosaminidase"/>
    <property type="match status" value="1"/>
</dbReference>
<dbReference type="InterPro" id="IPR002901">
    <property type="entry name" value="MGlyc_endo_b_GlcNAc-like_dom"/>
</dbReference>
<dbReference type="InterPro" id="IPR023346">
    <property type="entry name" value="Lysozyme-like_dom_sf"/>
</dbReference>
<gene>
    <name evidence="4" type="ORF">DWY11_08760</name>
</gene>
<dbReference type="CDD" id="cd12797">
    <property type="entry name" value="M23_peptidase"/>
    <property type="match status" value="1"/>
</dbReference>
<name>A0A3R6CPE4_9BACT</name>
<protein>
    <submittedName>
        <fullName evidence="4">N-acetylmuramoyl-L-alanine amidase</fullName>
    </submittedName>
</protein>
<dbReference type="SMART" id="SM00047">
    <property type="entry name" value="LYZ2"/>
    <property type="match status" value="1"/>
</dbReference>
<dbReference type="Gene3D" id="2.70.70.10">
    <property type="entry name" value="Glucose Permease (Domain IIA)"/>
    <property type="match status" value="1"/>
</dbReference>
<dbReference type="PANTHER" id="PTHR33308:SF10">
    <property type="entry name" value="EXO-GLUCOSAMINIDASE LYTG"/>
    <property type="match status" value="1"/>
</dbReference>
<dbReference type="GO" id="GO:0004040">
    <property type="term" value="F:amidase activity"/>
    <property type="evidence" value="ECO:0007669"/>
    <property type="project" value="InterPro"/>
</dbReference>
<comment type="caution">
    <text evidence="4">The sequence shown here is derived from an EMBL/GenBank/DDBJ whole genome shotgun (WGS) entry which is preliminary data.</text>
</comment>
<dbReference type="Proteomes" id="UP000283872">
    <property type="component" value="Unassembled WGS sequence"/>
</dbReference>
<accession>A0A3R6CPE4</accession>
<evidence type="ECO:0000256" key="2">
    <source>
        <dbReference type="SAM" id="MobiDB-lite"/>
    </source>
</evidence>
<dbReference type="Gene3D" id="1.10.530.10">
    <property type="match status" value="1"/>
</dbReference>
<organism evidence="4 5">
    <name type="scientific">Segatella copri</name>
    <dbReference type="NCBI Taxonomy" id="165179"/>
    <lineage>
        <taxon>Bacteria</taxon>
        <taxon>Pseudomonadati</taxon>
        <taxon>Bacteroidota</taxon>
        <taxon>Bacteroidia</taxon>
        <taxon>Bacteroidales</taxon>
        <taxon>Prevotellaceae</taxon>
        <taxon>Segatella</taxon>
    </lineage>
</organism>
<dbReference type="EMBL" id="QRVA01000019">
    <property type="protein sequence ID" value="RGS15217.1"/>
    <property type="molecule type" value="Genomic_DNA"/>
</dbReference>
<dbReference type="Pfam" id="PF01551">
    <property type="entry name" value="Peptidase_M23"/>
    <property type="match status" value="1"/>
</dbReference>
<evidence type="ECO:0000256" key="1">
    <source>
        <dbReference type="ARBA" id="ARBA00022801"/>
    </source>
</evidence>
<feature type="compositionally biased region" description="Low complexity" evidence="2">
    <location>
        <begin position="466"/>
        <end position="475"/>
    </location>
</feature>
<dbReference type="RefSeq" id="WP_118085894.1">
    <property type="nucleotide sequence ID" value="NZ_QRVA01000019.1"/>
</dbReference>